<organism evidence="2 3">
    <name type="scientific">Mesorhizobium metallidurans STM 2683</name>
    <dbReference type="NCBI Taxonomy" id="1297569"/>
    <lineage>
        <taxon>Bacteria</taxon>
        <taxon>Pseudomonadati</taxon>
        <taxon>Pseudomonadota</taxon>
        <taxon>Alphaproteobacteria</taxon>
        <taxon>Hyphomicrobiales</taxon>
        <taxon>Phyllobacteriaceae</taxon>
        <taxon>Mesorhizobium</taxon>
    </lineage>
</organism>
<evidence type="ECO:0000313" key="3">
    <source>
        <dbReference type="Proteomes" id="UP000012062"/>
    </source>
</evidence>
<dbReference type="Proteomes" id="UP000012062">
    <property type="component" value="Unassembled WGS sequence"/>
</dbReference>
<dbReference type="eggNOG" id="ENOG50337X8">
    <property type="taxonomic scope" value="Bacteria"/>
</dbReference>
<evidence type="ECO:0000256" key="1">
    <source>
        <dbReference type="SAM" id="MobiDB-lite"/>
    </source>
</evidence>
<dbReference type="AlphaFoldDB" id="M5EHA4"/>
<accession>M5EHA4</accession>
<sequence length="458" mass="49864">MVVARGWQGCVRLPADGALFRPFRDQALDAVELAQIDQRADIGVLVERAADAQPAHPHLDLGDEGVGYAFLHQQPRTGAADLALVEPDAVDQTLDGAVEIGVLEDDEGRLAAKLQRQFFAGPRGGFPDDLADFRRTGEGDLLNACMIDDRRTRFRAALDDVDDALRHAGASADLGEQDGGERRELCRLQHHRAAGGKGGRDLPGQHQQRKIPRNDLADDADALVIRKIPVQRLCPAGMVDEMADCQRHVDVAAFADRLAIVDRFQHREQALVALHGAADGVQHFRALIAGGRGPFRQGFRGGRNRRVDIGYTGIRHLGQQLAGGGIAGLESLAACGGFPVATNEQHLAEIARCQPGIGLIPRLRRRAIFHGVIAFENVHGELFREEDFDFGRRSTAPPSVLPDISPSRGEIGSFDRIANLTTLKIGESWDDIQSPPWRGRCPAGQRGARRNSTFKTLI</sequence>
<gene>
    <name evidence="2" type="ORF">MESS2_1190004</name>
</gene>
<name>M5EHA4_9HYPH</name>
<proteinExistence type="predicted"/>
<keyword evidence="3" id="KW-1185">Reference proteome</keyword>
<dbReference type="EMBL" id="CAUM01000023">
    <property type="protein sequence ID" value="CCV04004.1"/>
    <property type="molecule type" value="Genomic_DNA"/>
</dbReference>
<protein>
    <submittedName>
        <fullName evidence="2">Uncharacterized protein</fullName>
    </submittedName>
</protein>
<reference evidence="2 3" key="1">
    <citation type="submission" date="2013-02" db="EMBL/GenBank/DDBJ databases">
        <authorList>
            <person name="Genoscope - CEA"/>
        </authorList>
    </citation>
    <scope>NUCLEOTIDE SEQUENCE [LARGE SCALE GENOMIC DNA]</scope>
    <source>
        <strain evidence="2 3">STM 2683</strain>
    </source>
</reference>
<comment type="caution">
    <text evidence="2">The sequence shown here is derived from an EMBL/GenBank/DDBJ whole genome shotgun (WGS) entry which is preliminary data.</text>
</comment>
<evidence type="ECO:0000313" key="2">
    <source>
        <dbReference type="EMBL" id="CCV04004.1"/>
    </source>
</evidence>
<feature type="region of interest" description="Disordered" evidence="1">
    <location>
        <begin position="192"/>
        <end position="211"/>
    </location>
</feature>